<evidence type="ECO:0000313" key="2">
    <source>
        <dbReference type="EMBL" id="MBD2867041.1"/>
    </source>
</evidence>
<keyword evidence="1" id="KW-0472">Membrane</keyword>
<accession>A0A927CJI2</accession>
<dbReference type="EMBL" id="JACXIY010000001">
    <property type="protein sequence ID" value="MBD2867041.1"/>
    <property type="molecule type" value="Genomic_DNA"/>
</dbReference>
<protein>
    <recommendedName>
        <fullName evidence="4">Yip1 domain-containing protein</fullName>
    </recommendedName>
</protein>
<feature type="transmembrane region" description="Helical" evidence="1">
    <location>
        <begin position="112"/>
        <end position="137"/>
    </location>
</feature>
<reference evidence="2" key="1">
    <citation type="submission" date="2020-09" db="EMBL/GenBank/DDBJ databases">
        <title>A novel bacterium of genus Paenibacillus, isolated from South China Sea.</title>
        <authorList>
            <person name="Huang H."/>
            <person name="Mo K."/>
            <person name="Hu Y."/>
        </authorList>
    </citation>
    <scope>NUCLEOTIDE SEQUENCE</scope>
    <source>
        <strain evidence="2">IB182493</strain>
    </source>
</reference>
<feature type="transmembrane region" description="Helical" evidence="1">
    <location>
        <begin position="68"/>
        <end position="91"/>
    </location>
</feature>
<keyword evidence="3" id="KW-1185">Reference proteome</keyword>
<keyword evidence="1" id="KW-1133">Transmembrane helix</keyword>
<proteinExistence type="predicted"/>
<dbReference type="Proteomes" id="UP000632125">
    <property type="component" value="Unassembled WGS sequence"/>
</dbReference>
<evidence type="ECO:0000313" key="3">
    <source>
        <dbReference type="Proteomes" id="UP000632125"/>
    </source>
</evidence>
<feature type="transmembrane region" description="Helical" evidence="1">
    <location>
        <begin position="157"/>
        <end position="184"/>
    </location>
</feature>
<dbReference type="AlphaFoldDB" id="A0A927CJI2"/>
<evidence type="ECO:0000256" key="1">
    <source>
        <dbReference type="SAM" id="Phobius"/>
    </source>
</evidence>
<dbReference type="RefSeq" id="WP_190857287.1">
    <property type="nucleotide sequence ID" value="NZ_JACXIY010000001.1"/>
</dbReference>
<name>A0A927CJI2_9BACL</name>
<gene>
    <name evidence="2" type="ORF">IDH41_00515</name>
</gene>
<organism evidence="2 3">
    <name type="scientific">Paenibacillus arenilitoris</name>
    <dbReference type="NCBI Taxonomy" id="2772299"/>
    <lineage>
        <taxon>Bacteria</taxon>
        <taxon>Bacillati</taxon>
        <taxon>Bacillota</taxon>
        <taxon>Bacilli</taxon>
        <taxon>Bacillales</taxon>
        <taxon>Paenibacillaceae</taxon>
        <taxon>Paenibacillus</taxon>
    </lineage>
</organism>
<comment type="caution">
    <text evidence="2">The sequence shown here is derived from an EMBL/GenBank/DDBJ whole genome shotgun (WGS) entry which is preliminary data.</text>
</comment>
<keyword evidence="1" id="KW-0812">Transmembrane</keyword>
<sequence>MVLVDFVKVLFVPRPIMEKRLFQERFFSMIVLLSLLSVILAVVSVSFFRAEDMTEASGVTIDSDTYEAYKVFMLLGTGFMASFTPIVFILFNTLINKLILWAVRVTIPFRGLFILGILAHIPLLMDTLVRIIVQSFIGEPLTKSPAALFSFLFDSESQLGGMLSVFTVFGVWSTLLYATGIYILAPERARWRSIIVVVLVWIITTFVSGYINNSLGPIGK</sequence>
<feature type="transmembrane region" description="Helical" evidence="1">
    <location>
        <begin position="191"/>
        <end position="211"/>
    </location>
</feature>
<feature type="transmembrane region" description="Helical" evidence="1">
    <location>
        <begin position="26"/>
        <end position="48"/>
    </location>
</feature>
<evidence type="ECO:0008006" key="4">
    <source>
        <dbReference type="Google" id="ProtNLM"/>
    </source>
</evidence>